<comment type="caution">
    <text evidence="2">The sequence shown here is derived from an EMBL/GenBank/DDBJ whole genome shotgun (WGS) entry which is preliminary data.</text>
</comment>
<dbReference type="EMBL" id="CAJNJA010085697">
    <property type="protein sequence ID" value="CAE7938173.1"/>
    <property type="molecule type" value="Genomic_DNA"/>
</dbReference>
<keyword evidence="1" id="KW-1133">Transmembrane helix</keyword>
<feature type="transmembrane region" description="Helical" evidence="1">
    <location>
        <begin position="468"/>
        <end position="485"/>
    </location>
</feature>
<feature type="transmembrane region" description="Helical" evidence="1">
    <location>
        <begin position="102"/>
        <end position="123"/>
    </location>
</feature>
<dbReference type="OrthoDB" id="424343at2759"/>
<evidence type="ECO:0000313" key="3">
    <source>
        <dbReference type="Proteomes" id="UP000601435"/>
    </source>
</evidence>
<feature type="transmembrane region" description="Helical" evidence="1">
    <location>
        <begin position="221"/>
        <end position="246"/>
    </location>
</feature>
<feature type="transmembrane region" description="Helical" evidence="1">
    <location>
        <begin position="129"/>
        <end position="148"/>
    </location>
</feature>
<feature type="transmembrane region" description="Helical" evidence="1">
    <location>
        <begin position="432"/>
        <end position="456"/>
    </location>
</feature>
<gene>
    <name evidence="2" type="ORF">SNEC2469_LOCUS33048</name>
</gene>
<protein>
    <submittedName>
        <fullName evidence="2">Uncharacterized protein</fullName>
    </submittedName>
</protein>
<feature type="transmembrane region" description="Helical" evidence="1">
    <location>
        <begin position="252"/>
        <end position="275"/>
    </location>
</feature>
<name>A0A813C1I9_9DINO</name>
<feature type="non-terminal residue" evidence="2">
    <location>
        <position position="1"/>
    </location>
</feature>
<proteinExistence type="predicted"/>
<reference evidence="2" key="1">
    <citation type="submission" date="2021-02" db="EMBL/GenBank/DDBJ databases">
        <authorList>
            <person name="Dougan E. K."/>
            <person name="Rhodes N."/>
            <person name="Thang M."/>
            <person name="Chan C."/>
        </authorList>
    </citation>
    <scope>NUCLEOTIDE SEQUENCE</scope>
</reference>
<keyword evidence="1" id="KW-0812">Transmembrane</keyword>
<evidence type="ECO:0000256" key="1">
    <source>
        <dbReference type="SAM" id="Phobius"/>
    </source>
</evidence>
<accession>A0A813C1I9</accession>
<sequence length="509" mass="56333">ASLESHSIENSLEQALEPYLESCIEILTAMDATSPDICRGISVHRALQRAPRKWARADFEGMHALSQKTAHFHEFWSHSWRTKNWLKYLNILFLNNSLPASVVGTVCALLAFFLSFTGLLPVWAGEETGYIWCTPAGIFGYYMALVLWRSQKLAFLDVACIHQTDSSLKAEALVSMGAFLKKSQSLLVLWDVSYVSRLWCVFEMAAFLHSKGPKAATCIQVCPVFVGPAFLAGHLGFSVLVFVFLWSQLPLIPWGGLILGGLALPCLGLLADMVLAHCRSIEMMQQQLRHFTFAQAKSSCCSEGHIDPTGAPMICDRKIISRCITAWFGGTEQFESVVRGQVLAVLVHQLSNHVFSYWRIVHVAAPSLWAILDVWCDNFGRGASSVPTPWEVFKMLYDIIVVYLLLLPSICSILLRLAYAARHLGEWKCTQVLLAVGLIAVGALLLSLYVVVDVVIRDVLLGGGENPLIALVTLPLMGLITCSLWRRGTYACMLSSFCAPEPQTLHPKS</sequence>
<keyword evidence="3" id="KW-1185">Reference proteome</keyword>
<evidence type="ECO:0000313" key="2">
    <source>
        <dbReference type="EMBL" id="CAE7938173.1"/>
    </source>
</evidence>
<dbReference type="AlphaFoldDB" id="A0A813C1I9"/>
<dbReference type="Proteomes" id="UP000601435">
    <property type="component" value="Unassembled WGS sequence"/>
</dbReference>
<keyword evidence="1" id="KW-0472">Membrane</keyword>
<feature type="transmembrane region" description="Helical" evidence="1">
    <location>
        <begin position="357"/>
        <end position="375"/>
    </location>
</feature>
<organism evidence="2 3">
    <name type="scientific">Symbiodinium necroappetens</name>
    <dbReference type="NCBI Taxonomy" id="1628268"/>
    <lineage>
        <taxon>Eukaryota</taxon>
        <taxon>Sar</taxon>
        <taxon>Alveolata</taxon>
        <taxon>Dinophyceae</taxon>
        <taxon>Suessiales</taxon>
        <taxon>Symbiodiniaceae</taxon>
        <taxon>Symbiodinium</taxon>
    </lineage>
</organism>
<feature type="transmembrane region" description="Helical" evidence="1">
    <location>
        <begin position="395"/>
        <end position="420"/>
    </location>
</feature>